<dbReference type="eggNOG" id="COG1985">
    <property type="taxonomic scope" value="Bacteria"/>
</dbReference>
<protein>
    <submittedName>
        <fullName evidence="6">Bifunctional deaminase-reductase domain protein</fullName>
    </submittedName>
</protein>
<proteinExistence type="predicted"/>
<keyword evidence="2" id="KW-0521">NADP</keyword>
<sequence>MTSAHRDTSSSILSVLEELSATWRWGGPPTLLTISHRPPKPTVPAILARGVDGHTPLDLLAHWIDQCHRHRGIVNTQRDLGVDAVAVSGEIDGQHIGYAMDRSGLEYLVRGQRHGPERRRTSGTDVAAGTRPPDRLTERLAELVWRLAGPPPPAAGSRIRDMWPTAGLVDLDEDELHERYAPPAHNRGHVRLVTVSSIDGLAAVNGSSAALTSSGDQRVYRLIKREADLLLLGAGTIRAEQYGQTALSAPEIARRRANGLPPYPAVAVVTRSLDLDLSGPLFQHSAAGHTHPRPILIVPAAAAAERGTAVAEAAELLVAGEHDVDLHQAIQTLRQRGHRRIVCEGGPSLAGQLAHADLLDEICMTIAPQLLAVAGPRITAGPAGQPADGRWQLHRSLLDEQGNLFLRYTRPGPSDRPVG</sequence>
<organism evidence="6 7">
    <name type="scientific">Salinispora tropica (strain ATCC BAA-916 / DSM 44818 / JCM 13857 / NBRC 105044 / CNB-440)</name>
    <dbReference type="NCBI Taxonomy" id="369723"/>
    <lineage>
        <taxon>Bacteria</taxon>
        <taxon>Bacillati</taxon>
        <taxon>Actinomycetota</taxon>
        <taxon>Actinomycetes</taxon>
        <taxon>Micromonosporales</taxon>
        <taxon>Micromonosporaceae</taxon>
        <taxon>Salinispora</taxon>
    </lineage>
</organism>
<feature type="region of interest" description="Disordered" evidence="4">
    <location>
        <begin position="113"/>
        <end position="132"/>
    </location>
</feature>
<dbReference type="EMBL" id="CP000667">
    <property type="protein sequence ID" value="ABP54729.1"/>
    <property type="molecule type" value="Genomic_DNA"/>
</dbReference>
<dbReference type="InterPro" id="IPR024072">
    <property type="entry name" value="DHFR-like_dom_sf"/>
</dbReference>
<evidence type="ECO:0000313" key="7">
    <source>
        <dbReference type="Proteomes" id="UP000000235"/>
    </source>
</evidence>
<reference evidence="7" key="1">
    <citation type="journal article" date="2007" name="Proc. Natl. Acad. Sci. U.S.A.">
        <title>Genome sequencing reveals complex secondary metabolome in the marine actinomycete Salinispora tropica.</title>
        <authorList>
            <person name="Udwary D.W."/>
            <person name="Zeigler L."/>
            <person name="Asolkar R.N."/>
            <person name="Singan V."/>
            <person name="Lapidus A."/>
            <person name="Fenical W."/>
            <person name="Jensen P.R."/>
            <person name="Moore B.S."/>
        </authorList>
    </citation>
    <scope>NUCLEOTIDE SEQUENCE [LARGE SCALE GENOMIC DNA]</scope>
    <source>
        <strain evidence="7">ATCC BAA-916 / DSM 44818 / CNB-440</strain>
    </source>
</reference>
<dbReference type="InterPro" id="IPR050765">
    <property type="entry name" value="Riboflavin_Biosynth_HTPR"/>
</dbReference>
<dbReference type="GO" id="GO:0009231">
    <property type="term" value="P:riboflavin biosynthetic process"/>
    <property type="evidence" value="ECO:0007669"/>
    <property type="project" value="InterPro"/>
</dbReference>
<dbReference type="Pfam" id="PF01872">
    <property type="entry name" value="RibD_C"/>
    <property type="match status" value="1"/>
</dbReference>
<dbReference type="GO" id="GO:0008703">
    <property type="term" value="F:5-amino-6-(5-phosphoribosylamino)uracil reductase activity"/>
    <property type="evidence" value="ECO:0007669"/>
    <property type="project" value="InterPro"/>
</dbReference>
<gene>
    <name evidence="6" type="ordered locus">Strop_2279</name>
</gene>
<dbReference type="HOGENOM" id="CLU_655350_0_0_11"/>
<feature type="domain" description="Bacterial bifunctional deaminase-reductase C-terminal" evidence="5">
    <location>
        <begin position="189"/>
        <end position="395"/>
    </location>
</feature>
<dbReference type="SUPFAM" id="SSF53597">
    <property type="entry name" value="Dihydrofolate reductase-like"/>
    <property type="match status" value="1"/>
</dbReference>
<comment type="pathway">
    <text evidence="1">Cofactor biosynthesis; riboflavin biosynthesis.</text>
</comment>
<evidence type="ECO:0000259" key="5">
    <source>
        <dbReference type="Pfam" id="PF01872"/>
    </source>
</evidence>
<evidence type="ECO:0000256" key="3">
    <source>
        <dbReference type="ARBA" id="ARBA00023002"/>
    </source>
</evidence>
<evidence type="ECO:0000256" key="4">
    <source>
        <dbReference type="SAM" id="MobiDB-lite"/>
    </source>
</evidence>
<evidence type="ECO:0000256" key="1">
    <source>
        <dbReference type="ARBA" id="ARBA00005104"/>
    </source>
</evidence>
<keyword evidence="3" id="KW-0560">Oxidoreductase</keyword>
<keyword evidence="7" id="KW-1185">Reference proteome</keyword>
<evidence type="ECO:0000313" key="6">
    <source>
        <dbReference type="EMBL" id="ABP54729.1"/>
    </source>
</evidence>
<name>A4X779_SALTO</name>
<dbReference type="KEGG" id="stp:Strop_2279"/>
<accession>A4X779</accession>
<dbReference type="PATRIC" id="fig|369723.5.peg.2340"/>
<dbReference type="Gene3D" id="3.40.430.10">
    <property type="entry name" value="Dihydrofolate Reductase, subunit A"/>
    <property type="match status" value="1"/>
</dbReference>
<dbReference type="STRING" id="369723.Strop_2279"/>
<evidence type="ECO:0000256" key="2">
    <source>
        <dbReference type="ARBA" id="ARBA00022857"/>
    </source>
</evidence>
<dbReference type="PANTHER" id="PTHR38011">
    <property type="entry name" value="DIHYDROFOLATE REDUCTASE FAMILY PROTEIN (AFU_ORTHOLOGUE AFUA_8G06820)"/>
    <property type="match status" value="1"/>
</dbReference>
<dbReference type="AlphaFoldDB" id="A4X779"/>
<dbReference type="InterPro" id="IPR002734">
    <property type="entry name" value="RibDG_C"/>
</dbReference>
<dbReference type="PANTHER" id="PTHR38011:SF7">
    <property type="entry name" value="2,5-DIAMINO-6-RIBOSYLAMINO-4(3H)-PYRIMIDINONE 5'-PHOSPHATE REDUCTASE"/>
    <property type="match status" value="1"/>
</dbReference>
<dbReference type="Proteomes" id="UP000000235">
    <property type="component" value="Chromosome"/>
</dbReference>
<dbReference type="RefSeq" id="WP_012013510.1">
    <property type="nucleotide sequence ID" value="NC_009380.1"/>
</dbReference>